<dbReference type="InterPro" id="IPR017441">
    <property type="entry name" value="Protein_kinase_ATP_BS"/>
</dbReference>
<comment type="similarity">
    <text evidence="9">Belongs to the protein kinase superfamily. Ser/Thr protein kinase family. MAP kinase subfamily.</text>
</comment>
<evidence type="ECO:0000256" key="2">
    <source>
        <dbReference type="ARBA" id="ARBA00022527"/>
    </source>
</evidence>
<keyword evidence="5 9" id="KW-0418">Kinase</keyword>
<dbReference type="SUPFAM" id="SSF56112">
    <property type="entry name" value="Protein kinase-like (PK-like)"/>
    <property type="match status" value="1"/>
</dbReference>
<keyword evidence="4 7" id="KW-0547">Nucleotide-binding</keyword>
<dbReference type="InterPro" id="IPR000719">
    <property type="entry name" value="Prot_kinase_dom"/>
</dbReference>
<evidence type="ECO:0000259" key="10">
    <source>
        <dbReference type="PROSITE" id="PS50011"/>
    </source>
</evidence>
<dbReference type="PROSITE" id="PS00108">
    <property type="entry name" value="PROTEIN_KINASE_ST"/>
    <property type="match status" value="1"/>
</dbReference>
<dbReference type="Pfam" id="PF00069">
    <property type="entry name" value="Pkinase"/>
    <property type="match status" value="1"/>
</dbReference>
<dbReference type="PROSITE" id="PS00107">
    <property type="entry name" value="PROTEIN_KINASE_ATP"/>
    <property type="match status" value="1"/>
</dbReference>
<reference evidence="11 12" key="1">
    <citation type="submission" date="2024-03" db="EMBL/GenBank/DDBJ databases">
        <title>Complete genome sequence of the green alga Chloropicon roscoffensis RCC1871.</title>
        <authorList>
            <person name="Lemieux C."/>
            <person name="Pombert J.-F."/>
            <person name="Otis C."/>
            <person name="Turmel M."/>
        </authorList>
    </citation>
    <scope>NUCLEOTIDE SEQUENCE [LARGE SCALE GENOMIC DNA]</scope>
    <source>
        <strain evidence="11 12">RCC1871</strain>
    </source>
</reference>
<dbReference type="GO" id="GO:0005524">
    <property type="term" value="F:ATP binding"/>
    <property type="evidence" value="ECO:0007669"/>
    <property type="project" value="UniProtKB-UniRule"/>
</dbReference>
<feature type="domain" description="Protein kinase" evidence="10">
    <location>
        <begin position="36"/>
        <end position="327"/>
    </location>
</feature>
<dbReference type="GO" id="GO:0004707">
    <property type="term" value="F:MAP kinase activity"/>
    <property type="evidence" value="ECO:0007669"/>
    <property type="project" value="UniProtKB-EC"/>
</dbReference>
<dbReference type="SMART" id="SM00220">
    <property type="entry name" value="S_TKc"/>
    <property type="match status" value="1"/>
</dbReference>
<dbReference type="InterPro" id="IPR011009">
    <property type="entry name" value="Kinase-like_dom_sf"/>
</dbReference>
<dbReference type="Gene3D" id="3.30.200.20">
    <property type="entry name" value="Phosphorylase Kinase, domain 1"/>
    <property type="match status" value="1"/>
</dbReference>
<dbReference type="InterPro" id="IPR003527">
    <property type="entry name" value="MAP_kinase_CS"/>
</dbReference>
<protein>
    <recommendedName>
        <fullName evidence="9">Mitogen-activated protein kinase</fullName>
        <ecNumber evidence="9">2.7.11.24</ecNumber>
    </recommendedName>
</protein>
<dbReference type="EMBL" id="CP151504">
    <property type="protein sequence ID" value="WZN61350.1"/>
    <property type="molecule type" value="Genomic_DNA"/>
</dbReference>
<dbReference type="Proteomes" id="UP001472866">
    <property type="component" value="Chromosome 04"/>
</dbReference>
<keyword evidence="2 8" id="KW-0723">Serine/threonine-protein kinase</keyword>
<keyword evidence="9" id="KW-0460">Magnesium</keyword>
<keyword evidence="6 7" id="KW-0067">ATP-binding</keyword>
<evidence type="ECO:0000313" key="11">
    <source>
        <dbReference type="EMBL" id="WZN61350.1"/>
    </source>
</evidence>
<evidence type="ECO:0000256" key="4">
    <source>
        <dbReference type="ARBA" id="ARBA00022741"/>
    </source>
</evidence>
<evidence type="ECO:0000256" key="6">
    <source>
        <dbReference type="ARBA" id="ARBA00022840"/>
    </source>
</evidence>
<accession>A0AAX4P5P4</accession>
<feature type="binding site" evidence="7">
    <location>
        <position position="66"/>
    </location>
    <ligand>
        <name>ATP</name>
        <dbReference type="ChEBI" id="CHEBI:30616"/>
    </ligand>
</feature>
<dbReference type="Gene3D" id="1.10.510.10">
    <property type="entry name" value="Transferase(Phosphotransferase) domain 1"/>
    <property type="match status" value="1"/>
</dbReference>
<dbReference type="InterPro" id="IPR050117">
    <property type="entry name" value="MAPK"/>
</dbReference>
<dbReference type="PROSITE" id="PS01351">
    <property type="entry name" value="MAPK"/>
    <property type="match status" value="1"/>
</dbReference>
<dbReference type="FunFam" id="3.30.200.20:FF:000046">
    <property type="entry name" value="Mitogen-activated protein kinase"/>
    <property type="match status" value="1"/>
</dbReference>
<dbReference type="FunFam" id="1.10.510.10:FF:000013">
    <property type="entry name" value="Mitogen-activated protein kinase"/>
    <property type="match status" value="1"/>
</dbReference>
<keyword evidence="3 9" id="KW-0808">Transferase</keyword>
<dbReference type="AlphaFoldDB" id="A0AAX4P5P4"/>
<dbReference type="PROSITE" id="PS50011">
    <property type="entry name" value="PROTEIN_KINASE_DOM"/>
    <property type="match status" value="1"/>
</dbReference>
<dbReference type="InterPro" id="IPR008271">
    <property type="entry name" value="Ser/Thr_kinase_AS"/>
</dbReference>
<evidence type="ECO:0000313" key="12">
    <source>
        <dbReference type="Proteomes" id="UP001472866"/>
    </source>
</evidence>
<comment type="activity regulation">
    <text evidence="9">Activated by threonine and tyrosine phosphorylation.</text>
</comment>
<evidence type="ECO:0000256" key="5">
    <source>
        <dbReference type="ARBA" id="ARBA00022777"/>
    </source>
</evidence>
<name>A0AAX4P5P4_9CHLO</name>
<evidence type="ECO:0000256" key="3">
    <source>
        <dbReference type="ARBA" id="ARBA00022679"/>
    </source>
</evidence>
<evidence type="ECO:0000256" key="9">
    <source>
        <dbReference type="RuleBase" id="RU361165"/>
    </source>
</evidence>
<gene>
    <name evidence="11" type="ORF">HKI87_04g28850</name>
</gene>
<evidence type="ECO:0000256" key="1">
    <source>
        <dbReference type="ARBA" id="ARBA00008832"/>
    </source>
</evidence>
<comment type="cofactor">
    <cofactor evidence="9">
        <name>Mg(2+)</name>
        <dbReference type="ChEBI" id="CHEBI:18420"/>
    </cofactor>
</comment>
<dbReference type="EC" id="2.7.11.24" evidence="9"/>
<sequence>MRGEYENGNNGNGGATASGKRVFRFWHHDFEVDKKYEPLRPIGRGAYGMVCAAKDLETGHKCAVKKITNAFDNKVDALRTLREIKILRHLKDHDNIIILLDIMKPTSRDNFDDVYLVSELMDTDLHQVIRSPQKLSDDHIQYFVYQVLRGLKYIHSANVLHRDLKPSNLLLNASCDLKICDFGLARTRNEAGFMTEYVVTRWYRAPELLLSCEDSKSEYSSAIDMWSVGCIFAELLGRKPLFPGKDYFHQLKLIMQVLGKPSKEDLHFVTSEKVRQYIETLDMEDPDTIQMKFEGQNPLAVDLCEKMLQFNPGKRISVEEALNHPYLQSLHSLNTEPTSMTEFSFDFDDADLSLETIQGMVYDEIMSL</sequence>
<evidence type="ECO:0000256" key="8">
    <source>
        <dbReference type="RuleBase" id="RU000304"/>
    </source>
</evidence>
<comment type="similarity">
    <text evidence="1">Belongs to the protein kinase superfamily. CMGC Ser/Thr protein kinase family. MAP kinase subfamily.</text>
</comment>
<evidence type="ECO:0000256" key="7">
    <source>
        <dbReference type="PROSITE-ProRule" id="PRU10141"/>
    </source>
</evidence>
<comment type="catalytic activity">
    <reaction evidence="9">
        <text>L-threonyl-[protein] + ATP = O-phospho-L-threonyl-[protein] + ADP + H(+)</text>
        <dbReference type="Rhea" id="RHEA:46608"/>
        <dbReference type="Rhea" id="RHEA-COMP:11060"/>
        <dbReference type="Rhea" id="RHEA-COMP:11605"/>
        <dbReference type="ChEBI" id="CHEBI:15378"/>
        <dbReference type="ChEBI" id="CHEBI:30013"/>
        <dbReference type="ChEBI" id="CHEBI:30616"/>
        <dbReference type="ChEBI" id="CHEBI:61977"/>
        <dbReference type="ChEBI" id="CHEBI:456216"/>
        <dbReference type="EC" id="2.7.11.24"/>
    </reaction>
</comment>
<keyword evidence="12" id="KW-1185">Reference proteome</keyword>
<dbReference type="PANTHER" id="PTHR24055">
    <property type="entry name" value="MITOGEN-ACTIVATED PROTEIN KINASE"/>
    <property type="match status" value="1"/>
</dbReference>
<proteinExistence type="inferred from homology"/>
<organism evidence="11 12">
    <name type="scientific">Chloropicon roscoffensis</name>
    <dbReference type="NCBI Taxonomy" id="1461544"/>
    <lineage>
        <taxon>Eukaryota</taxon>
        <taxon>Viridiplantae</taxon>
        <taxon>Chlorophyta</taxon>
        <taxon>Chloropicophyceae</taxon>
        <taxon>Chloropicales</taxon>
        <taxon>Chloropicaceae</taxon>
        <taxon>Chloropicon</taxon>
    </lineage>
</organism>